<dbReference type="OrthoDB" id="2254214at2"/>
<feature type="domain" description="Thiamine pyrophosphate enzyme TPP-binding" evidence="14">
    <location>
        <begin position="396"/>
        <end position="545"/>
    </location>
</feature>
<dbReference type="InterPro" id="IPR012001">
    <property type="entry name" value="Thiamin_PyroP_enz_TPP-bd_dom"/>
</dbReference>
<feature type="domain" description="Thiamine pyrophosphate enzyme N-terminal TPP-binding" evidence="15">
    <location>
        <begin position="10"/>
        <end position="118"/>
    </location>
</feature>
<dbReference type="Proteomes" id="UP000193087">
    <property type="component" value="Unassembled WGS sequence"/>
</dbReference>
<gene>
    <name evidence="16" type="ORF">AWC22_13770</name>
</gene>
<dbReference type="PROSITE" id="PS00187">
    <property type="entry name" value="TPP_ENZYMES"/>
    <property type="match status" value="1"/>
</dbReference>
<comment type="pathway">
    <text evidence="2">Amino-acid biosynthesis; L-valine biosynthesis; L-valine from pyruvate: step 1/4.</text>
</comment>
<comment type="caution">
    <text evidence="16">The sequence shown here is derived from an EMBL/GenBank/DDBJ whole genome shotgun (WGS) entry which is preliminary data.</text>
</comment>
<dbReference type="GO" id="GO:0009099">
    <property type="term" value="P:L-valine biosynthetic process"/>
    <property type="evidence" value="ECO:0007669"/>
    <property type="project" value="UniProtKB-UniPathway"/>
</dbReference>
<keyword evidence="6" id="KW-0285">Flavoprotein</keyword>
<evidence type="ECO:0000256" key="12">
    <source>
        <dbReference type="SAM" id="MobiDB-lite"/>
    </source>
</evidence>
<keyword evidence="5" id="KW-0028">Amino-acid biosynthesis</keyword>
<evidence type="ECO:0000259" key="15">
    <source>
        <dbReference type="Pfam" id="PF02776"/>
    </source>
</evidence>
<evidence type="ECO:0000256" key="11">
    <source>
        <dbReference type="RuleBase" id="RU362132"/>
    </source>
</evidence>
<dbReference type="GO" id="GO:0009097">
    <property type="term" value="P:isoleucine biosynthetic process"/>
    <property type="evidence" value="ECO:0007669"/>
    <property type="project" value="UniProtKB-UniPathway"/>
</dbReference>
<dbReference type="PANTHER" id="PTHR18968">
    <property type="entry name" value="THIAMINE PYROPHOSPHATE ENZYMES"/>
    <property type="match status" value="1"/>
</dbReference>
<dbReference type="Pfam" id="PF02775">
    <property type="entry name" value="TPP_enzyme_C"/>
    <property type="match status" value="1"/>
</dbReference>
<feature type="region of interest" description="Disordered" evidence="12">
    <location>
        <begin position="344"/>
        <end position="368"/>
    </location>
</feature>
<dbReference type="AlphaFoldDB" id="A0A1X2D8J3"/>
<keyword evidence="8 11" id="KW-0786">Thiamine pyrophosphate</keyword>
<comment type="pathway">
    <text evidence="1">Amino-acid biosynthesis; L-isoleucine biosynthesis; L-isoleucine from 2-oxobutanoate: step 1/4.</text>
</comment>
<evidence type="ECO:0000256" key="5">
    <source>
        <dbReference type="ARBA" id="ARBA00022605"/>
    </source>
</evidence>
<comment type="similarity">
    <text evidence="3 11">Belongs to the TPP enzyme family.</text>
</comment>
<proteinExistence type="inferred from homology"/>
<dbReference type="STRING" id="486698.AWC22_13770"/>
<organism evidence="16 17">
    <name type="scientific">Mycobacterium riyadhense</name>
    <dbReference type="NCBI Taxonomy" id="486698"/>
    <lineage>
        <taxon>Bacteria</taxon>
        <taxon>Bacillati</taxon>
        <taxon>Actinomycetota</taxon>
        <taxon>Actinomycetes</taxon>
        <taxon>Mycobacteriales</taxon>
        <taxon>Mycobacteriaceae</taxon>
        <taxon>Mycobacterium</taxon>
    </lineage>
</organism>
<dbReference type="InterPro" id="IPR012000">
    <property type="entry name" value="Thiamin_PyroP_enz_cen_dom"/>
</dbReference>
<dbReference type="InterPro" id="IPR011766">
    <property type="entry name" value="TPP_enzyme_TPP-bd"/>
</dbReference>
<dbReference type="SUPFAM" id="SSF52467">
    <property type="entry name" value="DHS-like NAD/FAD-binding domain"/>
    <property type="match status" value="1"/>
</dbReference>
<dbReference type="CDD" id="cd07035">
    <property type="entry name" value="TPP_PYR_POX_like"/>
    <property type="match status" value="1"/>
</dbReference>
<evidence type="ECO:0000313" key="16">
    <source>
        <dbReference type="EMBL" id="ORW84059.1"/>
    </source>
</evidence>
<dbReference type="Gene3D" id="3.40.50.1220">
    <property type="entry name" value="TPP-binding domain"/>
    <property type="match status" value="1"/>
</dbReference>
<keyword evidence="17" id="KW-1185">Reference proteome</keyword>
<dbReference type="SUPFAM" id="SSF52518">
    <property type="entry name" value="Thiamin diphosphate-binding fold (THDP-binding)"/>
    <property type="match status" value="2"/>
</dbReference>
<evidence type="ECO:0000256" key="4">
    <source>
        <dbReference type="ARBA" id="ARBA00013145"/>
    </source>
</evidence>
<evidence type="ECO:0000256" key="1">
    <source>
        <dbReference type="ARBA" id="ARBA00004974"/>
    </source>
</evidence>
<evidence type="ECO:0000256" key="6">
    <source>
        <dbReference type="ARBA" id="ARBA00022630"/>
    </source>
</evidence>
<evidence type="ECO:0000256" key="10">
    <source>
        <dbReference type="ARBA" id="ARBA00048670"/>
    </source>
</evidence>
<sequence>MRSASRAVTTIGDHLVHRMREAGISVLCGLPTSRLDSLLVRVTQDPGFRIVLARHEGGAGYLADGFARASGRPAAVFAAGPGATNVISAVANASVNHVPMLVLTGEVSVAEFGLCSQQDTSDDGLGLGAAFRRLCRCSVSIESVANARSKIDRAFRALASGPRGPVHIALPRDLVDEPLPVDQIGAAVAGPGAPRILAPCGPELADEVIGRLDRSAAPLLLLGNGCRSDAIHSEIVAFCEQAGLPFATTPNGRGVVPETHPLSLGVLGLFGDGRAEDYLFDTPCDLLIAVGVSFGGLVTRSFSPRWNGLKADVIHVDPDPSAFGRLVETSLGINTSSRAFVESVRSGRSSQPRRRAAVPPPTPLTVPETQGEAIHPLQVMRELDSKLGRTATICVDVGTCIYWAFRGIPVRRPGGFFATTDFSPMGCGIAGAIGVALARPNERVICIAGDGAFLMHGTEISTAVAQGIPVTWVILNDGQMTASSGPIQGRMDPAAVGSVARIGANDLAAMASALGAHGIRVDMRAELRAGIEKALAATGPCVLDVAIDPAVNKPDIGVGK</sequence>
<evidence type="ECO:0000259" key="14">
    <source>
        <dbReference type="Pfam" id="PF02775"/>
    </source>
</evidence>
<accession>A0A1X2D8J3</accession>
<dbReference type="InterPro" id="IPR000399">
    <property type="entry name" value="TPP-bd_CS"/>
</dbReference>
<evidence type="ECO:0000256" key="9">
    <source>
        <dbReference type="ARBA" id="ARBA00023304"/>
    </source>
</evidence>
<dbReference type="GeneID" id="93497010"/>
<dbReference type="GO" id="GO:0030976">
    <property type="term" value="F:thiamine pyrophosphate binding"/>
    <property type="evidence" value="ECO:0007669"/>
    <property type="project" value="InterPro"/>
</dbReference>
<evidence type="ECO:0000259" key="13">
    <source>
        <dbReference type="Pfam" id="PF00205"/>
    </source>
</evidence>
<keyword evidence="9" id="KW-0100">Branched-chain amino acid biosynthesis</keyword>
<dbReference type="Pfam" id="PF00205">
    <property type="entry name" value="TPP_enzyme_M"/>
    <property type="match status" value="1"/>
</dbReference>
<evidence type="ECO:0000313" key="17">
    <source>
        <dbReference type="Proteomes" id="UP000193087"/>
    </source>
</evidence>
<reference evidence="16 17" key="1">
    <citation type="submission" date="2016-01" db="EMBL/GenBank/DDBJ databases">
        <title>The new phylogeny of the genus Mycobacterium.</title>
        <authorList>
            <person name="Tarcisio F."/>
            <person name="Conor M."/>
            <person name="Antonella G."/>
            <person name="Elisabetta G."/>
            <person name="Giulia F.S."/>
            <person name="Sara T."/>
            <person name="Anna F."/>
            <person name="Clotilde B."/>
            <person name="Roberto B."/>
            <person name="Veronica D.S."/>
            <person name="Fabio R."/>
            <person name="Monica P."/>
            <person name="Olivier J."/>
            <person name="Enrico T."/>
            <person name="Nicola S."/>
        </authorList>
    </citation>
    <scope>NUCLEOTIDE SEQUENCE [LARGE SCALE GENOMIC DNA]</scope>
    <source>
        <strain evidence="16 17">DSM 45176</strain>
    </source>
</reference>
<dbReference type="GO" id="GO:0000287">
    <property type="term" value="F:magnesium ion binding"/>
    <property type="evidence" value="ECO:0007669"/>
    <property type="project" value="InterPro"/>
</dbReference>
<comment type="catalytic activity">
    <reaction evidence="10">
        <text>2 pyruvate + H(+) = (2S)-2-acetolactate + CO2</text>
        <dbReference type="Rhea" id="RHEA:25249"/>
        <dbReference type="ChEBI" id="CHEBI:15361"/>
        <dbReference type="ChEBI" id="CHEBI:15378"/>
        <dbReference type="ChEBI" id="CHEBI:16526"/>
        <dbReference type="ChEBI" id="CHEBI:58476"/>
        <dbReference type="EC" id="2.2.1.6"/>
    </reaction>
</comment>
<dbReference type="Pfam" id="PF02776">
    <property type="entry name" value="TPP_enzyme_N"/>
    <property type="match status" value="1"/>
</dbReference>
<dbReference type="InterPro" id="IPR029035">
    <property type="entry name" value="DHS-like_NAD/FAD-binding_dom"/>
</dbReference>
<keyword evidence="7" id="KW-0274">FAD</keyword>
<dbReference type="RefSeq" id="WP_085249571.1">
    <property type="nucleotide sequence ID" value="NZ_CAJMWJ010000001.1"/>
</dbReference>
<dbReference type="UniPathway" id="UPA00047">
    <property type="reaction ID" value="UER00055"/>
</dbReference>
<name>A0A1X2D8J3_9MYCO</name>
<dbReference type="CDD" id="cd00568">
    <property type="entry name" value="TPP_enzymes"/>
    <property type="match status" value="1"/>
</dbReference>
<evidence type="ECO:0000256" key="3">
    <source>
        <dbReference type="ARBA" id="ARBA00007812"/>
    </source>
</evidence>
<dbReference type="GO" id="GO:0003984">
    <property type="term" value="F:acetolactate synthase activity"/>
    <property type="evidence" value="ECO:0007669"/>
    <property type="project" value="UniProtKB-EC"/>
</dbReference>
<dbReference type="GO" id="GO:0005948">
    <property type="term" value="C:acetolactate synthase complex"/>
    <property type="evidence" value="ECO:0007669"/>
    <property type="project" value="TreeGrafter"/>
</dbReference>
<dbReference type="FunFam" id="3.40.50.970:FF:000007">
    <property type="entry name" value="Acetolactate synthase"/>
    <property type="match status" value="1"/>
</dbReference>
<evidence type="ECO:0000256" key="2">
    <source>
        <dbReference type="ARBA" id="ARBA00005025"/>
    </source>
</evidence>
<dbReference type="PANTHER" id="PTHR18968:SF167">
    <property type="entry name" value="ACETOLACTATE SYNTHASE LARGE SUBUNIT ILVB2-RELATED"/>
    <property type="match status" value="1"/>
</dbReference>
<feature type="domain" description="Thiamine pyrophosphate enzyme central" evidence="13">
    <location>
        <begin position="206"/>
        <end position="342"/>
    </location>
</feature>
<evidence type="ECO:0000256" key="7">
    <source>
        <dbReference type="ARBA" id="ARBA00022827"/>
    </source>
</evidence>
<dbReference type="Gene3D" id="3.40.50.970">
    <property type="match status" value="2"/>
</dbReference>
<dbReference type="InterPro" id="IPR045229">
    <property type="entry name" value="TPP_enz"/>
</dbReference>
<evidence type="ECO:0000256" key="8">
    <source>
        <dbReference type="ARBA" id="ARBA00023052"/>
    </source>
</evidence>
<protein>
    <recommendedName>
        <fullName evidence="4">acetolactate synthase</fullName>
        <ecNumber evidence="4">2.2.1.6</ecNumber>
    </recommendedName>
</protein>
<dbReference type="InterPro" id="IPR029061">
    <property type="entry name" value="THDP-binding"/>
</dbReference>
<dbReference type="EMBL" id="LQPQ01000038">
    <property type="protein sequence ID" value="ORW84059.1"/>
    <property type="molecule type" value="Genomic_DNA"/>
</dbReference>
<dbReference type="GO" id="GO:0050660">
    <property type="term" value="F:flavin adenine dinucleotide binding"/>
    <property type="evidence" value="ECO:0007669"/>
    <property type="project" value="TreeGrafter"/>
</dbReference>
<dbReference type="EC" id="2.2.1.6" evidence="4"/>
<dbReference type="UniPathway" id="UPA00049">
    <property type="reaction ID" value="UER00059"/>
</dbReference>